<dbReference type="InterPro" id="IPR011990">
    <property type="entry name" value="TPR-like_helical_dom_sf"/>
</dbReference>
<dbReference type="EMBL" id="AP028127">
    <property type="protein sequence ID" value="BEH90003.1"/>
    <property type="molecule type" value="Genomic_DNA"/>
</dbReference>
<name>A0ABM8IH96_9FIRM</name>
<evidence type="ECO:0000313" key="4">
    <source>
        <dbReference type="Proteomes" id="UP001432099"/>
    </source>
</evidence>
<reference evidence="3" key="1">
    <citation type="journal article" date="2024" name="Int. J. Syst. Evol. Microbiol.">
        <title>Turicibacter faecis sp. nov., isolated from faeces of heart failure mouse model.</title>
        <authorList>
            <person name="Imamura Y."/>
            <person name="Motooka D."/>
            <person name="Nakajima Y."/>
            <person name="Ito S."/>
            <person name="Kitakaze M."/>
            <person name="Iida T."/>
            <person name="Nakamura S."/>
        </authorList>
    </citation>
    <scope>NUCLEOTIDE SEQUENCE</scope>
    <source>
        <strain evidence="3">TC023</strain>
    </source>
</reference>
<dbReference type="Gene3D" id="1.25.40.10">
    <property type="entry name" value="Tetratricopeptide repeat domain"/>
    <property type="match status" value="1"/>
</dbReference>
<evidence type="ECO:0000259" key="2">
    <source>
        <dbReference type="PROSITE" id="PS50943"/>
    </source>
</evidence>
<keyword evidence="4" id="KW-1185">Reference proteome</keyword>
<dbReference type="InterPro" id="IPR010982">
    <property type="entry name" value="Lambda_DNA-bd_dom_sf"/>
</dbReference>
<protein>
    <recommendedName>
        <fullName evidence="2">HTH cro/C1-type domain-containing protein</fullName>
    </recommendedName>
</protein>
<dbReference type="InterPro" id="IPR001387">
    <property type="entry name" value="Cro/C1-type_HTH"/>
</dbReference>
<dbReference type="PROSITE" id="PS50943">
    <property type="entry name" value="HTH_CROC1"/>
    <property type="match status" value="1"/>
</dbReference>
<dbReference type="SMART" id="SM00530">
    <property type="entry name" value="HTH_XRE"/>
    <property type="match status" value="1"/>
</dbReference>
<evidence type="ECO:0000313" key="3">
    <source>
        <dbReference type="EMBL" id="BEH90003.1"/>
    </source>
</evidence>
<feature type="region of interest" description="Disordered" evidence="1">
    <location>
        <begin position="298"/>
        <end position="317"/>
    </location>
</feature>
<evidence type="ECO:0000256" key="1">
    <source>
        <dbReference type="SAM" id="MobiDB-lite"/>
    </source>
</evidence>
<dbReference type="InterPro" id="IPR053163">
    <property type="entry name" value="HTH-type_regulator_Rgg"/>
</dbReference>
<proteinExistence type="predicted"/>
<dbReference type="RefSeq" id="WP_161832857.1">
    <property type="nucleotide sequence ID" value="NZ_AP028127.1"/>
</dbReference>
<feature type="domain" description="HTH cro/C1-type" evidence="2">
    <location>
        <begin position="23"/>
        <end position="76"/>
    </location>
</feature>
<organism evidence="3 4">
    <name type="scientific">Turicibacter faecis</name>
    <dbReference type="NCBI Taxonomy" id="2963365"/>
    <lineage>
        <taxon>Bacteria</taxon>
        <taxon>Bacillati</taxon>
        <taxon>Bacillota</taxon>
        <taxon>Erysipelotrichia</taxon>
        <taxon>Erysipelotrichales</taxon>
        <taxon>Turicibacteraceae</taxon>
        <taxon>Turicibacter</taxon>
    </lineage>
</organism>
<feature type="compositionally biased region" description="Basic and acidic residues" evidence="1">
    <location>
        <begin position="302"/>
        <end position="317"/>
    </location>
</feature>
<dbReference type="SUPFAM" id="SSF47413">
    <property type="entry name" value="lambda repressor-like DNA-binding domains"/>
    <property type="match status" value="1"/>
</dbReference>
<dbReference type="PANTHER" id="PTHR37038:SF14">
    <property type="entry name" value="TRANSCRIPTIONAL ACTIVATOR"/>
    <property type="match status" value="1"/>
</dbReference>
<gene>
    <name evidence="3" type="ORF">T23_01050</name>
</gene>
<dbReference type="PANTHER" id="PTHR37038">
    <property type="entry name" value="TRANSCRIPTIONAL REGULATOR-RELATED"/>
    <property type="match status" value="1"/>
</dbReference>
<sequence length="317" mass="36813">MRDQTFSNLNGHYINFQQLTQKLKEIAHEKGMTQSELAEGITPREHLNKILNGKRNPSLILLYQLCNKLNVDIRLLIEQGYYVNYEQTSNYIHRMKQCITQGNFDRLEELVNFCSTIDDFKNGIAKQFLTYQKGIIQLKKYHNPSQALEYIEESLSTAFQKGYEGSSSSHFLTLEEKNINIDKAICLFQLGDTEQAINILVSIINNRLAIYENTETYHLLRAHFYLAKFYLETQQINFCLEVAKKGIDLAHCKFVYIYVGDLHALTSLAFHALQNDKEANFHYNKAQDFYRLLGSSQPFKSPKRDFISPIKKDPSPK</sequence>
<accession>A0ABM8IH96</accession>
<dbReference type="CDD" id="cd00093">
    <property type="entry name" value="HTH_XRE"/>
    <property type="match status" value="1"/>
</dbReference>
<dbReference type="Pfam" id="PF01381">
    <property type="entry name" value="HTH_3"/>
    <property type="match status" value="1"/>
</dbReference>
<dbReference type="Proteomes" id="UP001432099">
    <property type="component" value="Chromosome"/>
</dbReference>